<evidence type="ECO:0000256" key="4">
    <source>
        <dbReference type="SAM" id="MobiDB-lite"/>
    </source>
</evidence>
<keyword evidence="3 6" id="KW-0732">Signal</keyword>
<reference evidence="8 9" key="2">
    <citation type="journal article" date="2008" name="BMC Genomics">
        <title>Architecture of thermal adaptation in an Exiguobacterium sibiricum strain isolated from 3 million year old permafrost: a genome and transcriptome approach.</title>
        <authorList>
            <person name="Rodrigues D.F."/>
            <person name="Ivanova N."/>
            <person name="He Z."/>
            <person name="Huebner M."/>
            <person name="Zhou J."/>
            <person name="Tiedje J.M."/>
        </authorList>
    </citation>
    <scope>NUCLEOTIDE SEQUENCE [LARGE SCALE GENOMIC DNA]</scope>
    <source>
        <strain evidence="9">DSM 17290 / CIP 109462 / JCM 13490 / 255-15</strain>
    </source>
</reference>
<dbReference type="STRING" id="262543.Exig_2655"/>
<dbReference type="GO" id="GO:0005576">
    <property type="term" value="C:extracellular region"/>
    <property type="evidence" value="ECO:0007669"/>
    <property type="project" value="UniProtKB-SubCell"/>
</dbReference>
<evidence type="ECO:0000256" key="3">
    <source>
        <dbReference type="ARBA" id="ARBA00022729"/>
    </source>
</evidence>
<keyword evidence="9" id="KW-1185">Reference proteome</keyword>
<feature type="region of interest" description="Disordered" evidence="4">
    <location>
        <begin position="100"/>
        <end position="162"/>
    </location>
</feature>
<evidence type="ECO:0000313" key="9">
    <source>
        <dbReference type="Proteomes" id="UP000001681"/>
    </source>
</evidence>
<feature type="compositionally biased region" description="Polar residues" evidence="4">
    <location>
        <begin position="464"/>
        <end position="474"/>
    </location>
</feature>
<feature type="domain" description="SD-repeat containing protein B" evidence="7">
    <location>
        <begin position="172"/>
        <end position="275"/>
    </location>
</feature>
<evidence type="ECO:0000256" key="5">
    <source>
        <dbReference type="SAM" id="Phobius"/>
    </source>
</evidence>
<dbReference type="AlphaFoldDB" id="B1YMP3"/>
<dbReference type="HOGENOM" id="CLU_574586_0_0_9"/>
<name>B1YMP3_EXIS2</name>
<feature type="compositionally biased region" description="Basic and acidic residues" evidence="4">
    <location>
        <begin position="134"/>
        <end position="162"/>
    </location>
</feature>
<evidence type="ECO:0000256" key="6">
    <source>
        <dbReference type="SAM" id="SignalP"/>
    </source>
</evidence>
<dbReference type="InterPro" id="IPR013783">
    <property type="entry name" value="Ig-like_fold"/>
</dbReference>
<evidence type="ECO:0000313" key="8">
    <source>
        <dbReference type="EMBL" id="ACB62103.1"/>
    </source>
</evidence>
<proteinExistence type="predicted"/>
<dbReference type="OrthoDB" id="2056845at2"/>
<dbReference type="KEGG" id="esi:Exig_2655"/>
<feature type="region of interest" description="Disordered" evidence="4">
    <location>
        <begin position="435"/>
        <end position="486"/>
    </location>
</feature>
<dbReference type="Pfam" id="PF17210">
    <property type="entry name" value="SdrD_B"/>
    <property type="match status" value="1"/>
</dbReference>
<reference evidence="8 9" key="1">
    <citation type="journal article" date="2006" name="Extremophiles">
        <title>Characterization of Exiguobacterium isolates from the Siberian permafrost. Description of Exiguobacterium sibiricum sp. nov.</title>
        <authorList>
            <person name="Rodrigues D.F."/>
            <person name="Goris J."/>
            <person name="Vishnivetskaya T."/>
            <person name="Gilichinsky D."/>
            <person name="Thomashow M.F."/>
            <person name="Tiedje J.M."/>
        </authorList>
    </citation>
    <scope>NUCLEOTIDE SEQUENCE [LARGE SCALE GENOMIC DNA]</scope>
    <source>
        <strain evidence="9">DSM 17290 / CIP 109462 / JCM 13490 / 255-15</strain>
    </source>
</reference>
<dbReference type="InterPro" id="IPR033764">
    <property type="entry name" value="Sdr_B"/>
</dbReference>
<gene>
    <name evidence="8" type="ordered locus">Exig_2655</name>
</gene>
<dbReference type="Proteomes" id="UP000001681">
    <property type="component" value="Chromosome"/>
</dbReference>
<evidence type="ECO:0000259" key="7">
    <source>
        <dbReference type="Pfam" id="PF17210"/>
    </source>
</evidence>
<dbReference type="SUPFAM" id="SSF117074">
    <property type="entry name" value="Hypothetical protein PA1324"/>
    <property type="match status" value="1"/>
</dbReference>
<organism evidence="8 9">
    <name type="scientific">Exiguobacterium sibiricum (strain DSM 17290 / CCUG 55495 / CIP 109462 / JCM 13490 / 255-15)</name>
    <dbReference type="NCBI Taxonomy" id="262543"/>
    <lineage>
        <taxon>Bacteria</taxon>
        <taxon>Bacillati</taxon>
        <taxon>Bacillota</taxon>
        <taxon>Bacilli</taxon>
        <taxon>Bacillales</taxon>
        <taxon>Bacillales Family XII. Incertae Sedis</taxon>
        <taxon>Exiguobacterium</taxon>
    </lineage>
</organism>
<accession>B1YMP3</accession>
<dbReference type="EMBL" id="CP001022">
    <property type="protein sequence ID" value="ACB62103.1"/>
    <property type="molecule type" value="Genomic_DNA"/>
</dbReference>
<feature type="transmembrane region" description="Helical" evidence="5">
    <location>
        <begin position="487"/>
        <end position="505"/>
    </location>
</feature>
<keyword evidence="5" id="KW-1133">Transmembrane helix</keyword>
<reference evidence="9" key="3">
    <citation type="submission" date="2008-04" db="EMBL/GenBank/DDBJ databases">
        <title>Complete sequence of chromosome of Exiguobacterium sibiricum 255-15.</title>
        <authorList>
            <consortium name="US DOE Joint Genome Institute"/>
            <person name="Copeland A."/>
            <person name="Lucas S."/>
            <person name="Lapidus A."/>
            <person name="Glavina del Rio T."/>
            <person name="Dalin E."/>
            <person name="Tice H."/>
            <person name="Bruce D."/>
            <person name="Goodwin L."/>
            <person name="Pitluck S."/>
            <person name="Kiss H."/>
            <person name="Chertkov O."/>
            <person name="Monk C."/>
            <person name="Brettin T."/>
            <person name="Detter J.C."/>
            <person name="Han C."/>
            <person name="Kuske C.R."/>
            <person name="Schmutz J."/>
            <person name="Larimer F."/>
            <person name="Land M."/>
            <person name="Hauser L."/>
            <person name="Kyrpides N."/>
            <person name="Mikhailova N."/>
            <person name="Vishnivetskaya T."/>
            <person name="Rodrigues D.F."/>
            <person name="Gilichinsky D."/>
            <person name="Tiedje J."/>
            <person name="Richardson P."/>
        </authorList>
    </citation>
    <scope>NUCLEOTIDE SEQUENCE [LARGE SCALE GENOMIC DNA]</scope>
    <source>
        <strain evidence="9">DSM 17290 / CIP 109462 / JCM 13490 / 255-15</strain>
    </source>
</reference>
<evidence type="ECO:0000256" key="1">
    <source>
        <dbReference type="ARBA" id="ARBA00004613"/>
    </source>
</evidence>
<evidence type="ECO:0000256" key="2">
    <source>
        <dbReference type="ARBA" id="ARBA00022525"/>
    </source>
</evidence>
<keyword evidence="2" id="KW-0964">Secreted</keyword>
<dbReference type="eggNOG" id="COG0810">
    <property type="taxonomic scope" value="Bacteria"/>
</dbReference>
<feature type="signal peptide" evidence="6">
    <location>
        <begin position="1"/>
        <end position="23"/>
    </location>
</feature>
<keyword evidence="5" id="KW-0472">Membrane</keyword>
<protein>
    <submittedName>
        <fullName evidence="8">LPXTG-motif cell wall anchor domain protein</fullName>
    </submittedName>
</protein>
<keyword evidence="5" id="KW-0812">Transmembrane</keyword>
<dbReference type="Gene3D" id="2.60.40.10">
    <property type="entry name" value="Immunoglobulins"/>
    <property type="match status" value="1"/>
</dbReference>
<comment type="subcellular location">
    <subcellularLocation>
        <location evidence="1">Secreted</location>
    </subcellularLocation>
</comment>
<feature type="compositionally biased region" description="Low complexity" evidence="4">
    <location>
        <begin position="444"/>
        <end position="455"/>
    </location>
</feature>
<sequence>MRKIGMYIAACLLVFGIITPAQAETISAWDVTGTGTNPYTLTFTGEGTVNLESETELVFEGGLTGQAIDIAKNPTVTFTAETAPVVKVTSTDQAKTILIQFGREVKAEPTPEEPVTTEPTPEEQPTPEEPATEEPIKEEPVKEEPVKEEPKPETEPVKEEPVKATTGIINGIIWFDENEDGIRQEKETRISDVPVYLLNKNYDVVEEVYTKDGLYTFKDIKPGTYYIEVYGMDIGYYYTSPQHEGTDPTIDSDLDEDDLAKVKLQAGDIVQVDAGLYGLEDEEMDMANLLIVTNFLDANNDQIPGYTEQTIPATYTITDAITGKDVYTEEVGKDDALSIELTPGTYTVKTEVAAGYTVEAMHHVSLDEMMDSFELTKAGAEALAVGMADEDEEEFPGYDEFLKLFKRKATTDSVTLTDETMGYFLLAEIKKAKPVVEPKPTPQPTKTSTTPAQAPVTEVKADNPDTSTSNSNASGERLPQAGEEKPFPYAATGAGLAVVGLWLLLRRAG</sequence>
<feature type="chain" id="PRO_5002773409" evidence="6">
    <location>
        <begin position="24"/>
        <end position="509"/>
    </location>
</feature>